<sequence>MEHKIEWVLYPFKIHKKDDALLFRLENGFEMRFTRDIFSKRVYSTQVELYRNVIELEITNEKVKIISQIQKINKFETPADFYVPIVQSTREFYESIHSSLINSNLNVLLEKSIEVKKYIREKGFPEIPLPITTTSSHFENFDSAVCKHDNFPRIPIKRVKYGEMIPDSYPEESFQLLKKYLTKEQFELQDSFYRSFFTSTSIARFKAVANQYEKCKLLFKQSISLNMLKRCIGLHAYFTTSGPWRKCWIRFGFDPSLDQNCYQFQLVEMRSKKASFQIFQRPEIIAEVSKNKEWYLLKECDPIDGFISKALKNFIIYTVDNVGVKEIDKKIEEMLDSDFELFEM</sequence>
<dbReference type="AlphaFoldDB" id="L2GL90"/>
<protein>
    <recommendedName>
        <fullName evidence="1">Transcription factor IIIC subunit 5 HTH domain-containing protein</fullName>
    </recommendedName>
</protein>
<dbReference type="GO" id="GO:0006384">
    <property type="term" value="P:transcription initiation at RNA polymerase III promoter"/>
    <property type="evidence" value="ECO:0007669"/>
    <property type="project" value="InterPro"/>
</dbReference>
<name>L2GL90_VITCO</name>
<dbReference type="RefSeq" id="XP_007604960.1">
    <property type="nucleotide sequence ID" value="XM_007604898.1"/>
</dbReference>
<evidence type="ECO:0000313" key="2">
    <source>
        <dbReference type="EMBL" id="ELA41409.1"/>
    </source>
</evidence>
<dbReference type="InterPro" id="IPR019136">
    <property type="entry name" value="TF_IIIC_su-5_HTH"/>
</dbReference>
<dbReference type="InterPro" id="IPR040454">
    <property type="entry name" value="TF_IIIC_Tfc1/Sfc1"/>
</dbReference>
<reference evidence="3" key="1">
    <citation type="submission" date="2011-05" db="EMBL/GenBank/DDBJ databases">
        <title>The genome sequence of Vittaforma corneae strain ATCC 50505.</title>
        <authorList>
            <consortium name="The Broad Institute Genome Sequencing Platform"/>
            <person name="Cuomo C."/>
            <person name="Didier E."/>
            <person name="Bowers L."/>
            <person name="Young S.K."/>
            <person name="Zeng Q."/>
            <person name="Gargeya S."/>
            <person name="Fitzgerald M."/>
            <person name="Haas B."/>
            <person name="Abouelleil A."/>
            <person name="Alvarado L."/>
            <person name="Arachchi H.M."/>
            <person name="Berlin A."/>
            <person name="Chapman S.B."/>
            <person name="Gearin G."/>
            <person name="Goldberg J."/>
            <person name="Griggs A."/>
            <person name="Gujja S."/>
            <person name="Hansen M."/>
            <person name="Heiman D."/>
            <person name="Howarth C."/>
            <person name="Larimer J."/>
            <person name="Lui A."/>
            <person name="MacDonald P.J.P."/>
            <person name="McCowen C."/>
            <person name="Montmayeur A."/>
            <person name="Murphy C."/>
            <person name="Neiman D."/>
            <person name="Pearson M."/>
            <person name="Priest M."/>
            <person name="Roberts A."/>
            <person name="Saif S."/>
            <person name="Shea T."/>
            <person name="Sisk P."/>
            <person name="Stolte C."/>
            <person name="Sykes S."/>
            <person name="Wortman J."/>
            <person name="Nusbaum C."/>
            <person name="Birren B."/>
        </authorList>
    </citation>
    <scope>NUCLEOTIDE SEQUENCE [LARGE SCALE GENOMIC DNA]</scope>
    <source>
        <strain evidence="3">ATCC 50505</strain>
    </source>
</reference>
<feature type="domain" description="Transcription factor IIIC subunit 5 HTH" evidence="1">
    <location>
        <begin position="217"/>
        <end position="270"/>
    </location>
</feature>
<keyword evidence="3" id="KW-1185">Reference proteome</keyword>
<dbReference type="HOGENOM" id="CLU_824125_0_0_1"/>
<dbReference type="InParanoid" id="L2GL90"/>
<dbReference type="OrthoDB" id="5598268at2759"/>
<dbReference type="PANTHER" id="PTHR13230:SF5">
    <property type="entry name" value="GENERAL TRANSCRIPTION FACTOR 3C POLYPEPTIDE 5"/>
    <property type="match status" value="1"/>
</dbReference>
<dbReference type="GO" id="GO:0001002">
    <property type="term" value="F:RNA polymerase III type 1 promoter sequence-specific DNA binding"/>
    <property type="evidence" value="ECO:0007669"/>
    <property type="project" value="TreeGrafter"/>
</dbReference>
<dbReference type="Proteomes" id="UP000011082">
    <property type="component" value="Unassembled WGS sequence"/>
</dbReference>
<organism evidence="2 3">
    <name type="scientific">Vittaforma corneae (strain ATCC 50505)</name>
    <name type="common">Microsporidian parasite</name>
    <name type="synonym">Nosema corneum</name>
    <dbReference type="NCBI Taxonomy" id="993615"/>
    <lineage>
        <taxon>Eukaryota</taxon>
        <taxon>Fungi</taxon>
        <taxon>Fungi incertae sedis</taxon>
        <taxon>Microsporidia</taxon>
        <taxon>Nosematidae</taxon>
        <taxon>Vittaforma</taxon>
    </lineage>
</organism>
<gene>
    <name evidence="2" type="ORF">VICG_01514</name>
</gene>
<accession>L2GL90</accession>
<evidence type="ECO:0000259" key="1">
    <source>
        <dbReference type="Pfam" id="PF09734"/>
    </source>
</evidence>
<dbReference type="OMA" id="PWRRSWI"/>
<dbReference type="PANTHER" id="PTHR13230">
    <property type="entry name" value="GENERAL TRANSCRIPTION FACTOR IIIC, POLYPEPTIDE 5"/>
    <property type="match status" value="1"/>
</dbReference>
<proteinExistence type="predicted"/>
<dbReference type="GO" id="GO:0000127">
    <property type="term" value="C:transcription factor TFIIIC complex"/>
    <property type="evidence" value="ECO:0007669"/>
    <property type="project" value="InterPro"/>
</dbReference>
<dbReference type="STRING" id="993615.L2GL90"/>
<dbReference type="GeneID" id="19882225"/>
<dbReference type="GO" id="GO:0001003">
    <property type="term" value="F:RNA polymerase III type 2 promoter sequence-specific DNA binding"/>
    <property type="evidence" value="ECO:0007669"/>
    <property type="project" value="TreeGrafter"/>
</dbReference>
<dbReference type="EMBL" id="JH370144">
    <property type="protein sequence ID" value="ELA41409.1"/>
    <property type="molecule type" value="Genomic_DNA"/>
</dbReference>
<dbReference type="VEuPathDB" id="MicrosporidiaDB:VICG_01514"/>
<evidence type="ECO:0000313" key="3">
    <source>
        <dbReference type="Proteomes" id="UP000011082"/>
    </source>
</evidence>
<dbReference type="Pfam" id="PF09734">
    <property type="entry name" value="Tau95"/>
    <property type="match status" value="1"/>
</dbReference>